<feature type="chain" id="PRO_5047323094" evidence="1">
    <location>
        <begin position="17"/>
        <end position="415"/>
    </location>
</feature>
<evidence type="ECO:0000256" key="1">
    <source>
        <dbReference type="SAM" id="SignalP"/>
    </source>
</evidence>
<dbReference type="Pfam" id="PF07209">
    <property type="entry name" value="DUF1415"/>
    <property type="match status" value="1"/>
</dbReference>
<feature type="signal peptide" evidence="1">
    <location>
        <begin position="1"/>
        <end position="16"/>
    </location>
</feature>
<reference evidence="2 3" key="1">
    <citation type="journal article" date="2023" name="Commun. Biol.">
        <title>Genome analysis of Parmales, the sister group of diatoms, reveals the evolutionary specialization of diatoms from phago-mixotrophs to photoautotrophs.</title>
        <authorList>
            <person name="Ban H."/>
            <person name="Sato S."/>
            <person name="Yoshikawa S."/>
            <person name="Yamada K."/>
            <person name="Nakamura Y."/>
            <person name="Ichinomiya M."/>
            <person name="Sato N."/>
            <person name="Blanc-Mathieu R."/>
            <person name="Endo H."/>
            <person name="Kuwata A."/>
            <person name="Ogata H."/>
        </authorList>
    </citation>
    <scope>NUCLEOTIDE SEQUENCE [LARGE SCALE GENOMIC DNA]</scope>
</reference>
<name>A0ABQ6NA77_9STRA</name>
<dbReference type="Proteomes" id="UP001165060">
    <property type="component" value="Unassembled WGS sequence"/>
</dbReference>
<dbReference type="InterPro" id="IPR009858">
    <property type="entry name" value="DUF1415"/>
</dbReference>
<evidence type="ECO:0000313" key="2">
    <source>
        <dbReference type="EMBL" id="GMI51139.1"/>
    </source>
</evidence>
<protein>
    <submittedName>
        <fullName evidence="2">Uncharacterized protein</fullName>
    </submittedName>
</protein>
<gene>
    <name evidence="2" type="ORF">TeGR_g8461</name>
</gene>
<comment type="caution">
    <text evidence="2">The sequence shown here is derived from an EMBL/GenBank/DDBJ whole genome shotgun (WGS) entry which is preliminary data.</text>
</comment>
<keyword evidence="1" id="KW-0732">Signal</keyword>
<keyword evidence="3" id="KW-1185">Reference proteome</keyword>
<evidence type="ECO:0000313" key="3">
    <source>
        <dbReference type="Proteomes" id="UP001165060"/>
    </source>
</evidence>
<organism evidence="2 3">
    <name type="scientific">Tetraparma gracilis</name>
    <dbReference type="NCBI Taxonomy" id="2962635"/>
    <lineage>
        <taxon>Eukaryota</taxon>
        <taxon>Sar</taxon>
        <taxon>Stramenopiles</taxon>
        <taxon>Ochrophyta</taxon>
        <taxon>Bolidophyceae</taxon>
        <taxon>Parmales</taxon>
        <taxon>Triparmaceae</taxon>
        <taxon>Tetraparma</taxon>
    </lineage>
</organism>
<sequence length="415" mass="43769">MHEFWSGLLTFQSSSALTSTLVLSAPPTPPDATSTSTSISAATLPAVLPRILGHLNDCADCASVYQTDVLASIDSSGPGLVEVTFTRGGGGAEEEDDDWGDGFELSGALAGLAFEDDDEDGEASASANHDATIAAAYTIPPLPDSISASRSWVSAMMSTLGICPFTNGEALAGLPMGKVRYEASSCKLPEEAWRDFWYEVIVLQEADPKEVSTTLLVCPEFCVGEIEGYLSFTQTLAGTLELLKMEDLMQLVFFHPLWSFRDGADRASSAGNFARRSPYPMLNLLRTDQVRRAQKGIPTGLVYKQNDAILGEIGEAALTEMMVSGSWEAGVEGHEVDRSEYEALAAARRMQKGESAGVEGGVGDEVKKRGGGEGEIGDLVGVILEGMEARLGGGKLGVSEGAAVVTAINALLGRL</sequence>
<proteinExistence type="predicted"/>
<dbReference type="EMBL" id="BRYB01006172">
    <property type="protein sequence ID" value="GMI51139.1"/>
    <property type="molecule type" value="Genomic_DNA"/>
</dbReference>
<accession>A0ABQ6NA77</accession>